<evidence type="ECO:0000256" key="5">
    <source>
        <dbReference type="ARBA" id="ARBA00022840"/>
    </source>
</evidence>
<evidence type="ECO:0000256" key="4">
    <source>
        <dbReference type="ARBA" id="ARBA00022833"/>
    </source>
</evidence>
<dbReference type="NCBIfam" id="NF004315">
    <property type="entry name" value="PRK05710.1-4"/>
    <property type="match status" value="1"/>
</dbReference>
<dbReference type="FunCoup" id="F1Z6M5">
    <property type="interactions" value="19"/>
</dbReference>
<dbReference type="InParanoid" id="F1Z6M5"/>
<evidence type="ECO:0000313" key="10">
    <source>
        <dbReference type="Proteomes" id="UP000004728"/>
    </source>
</evidence>
<dbReference type="InterPro" id="IPR049940">
    <property type="entry name" value="GluQ/Sye"/>
</dbReference>
<comment type="caution">
    <text evidence="9">The sequence shown here is derived from an EMBL/GenBank/DDBJ whole genome shotgun (WGS) entry which is preliminary data.</text>
</comment>
<evidence type="ECO:0000259" key="8">
    <source>
        <dbReference type="Pfam" id="PF00749"/>
    </source>
</evidence>
<evidence type="ECO:0000256" key="3">
    <source>
        <dbReference type="ARBA" id="ARBA00022741"/>
    </source>
</evidence>
<dbReference type="InterPro" id="IPR001412">
    <property type="entry name" value="aa-tRNA-synth_I_CS"/>
</dbReference>
<dbReference type="InterPro" id="IPR020058">
    <property type="entry name" value="Glu/Gln-tRNA-synth_Ib_cat-dom"/>
</dbReference>
<sequence>MSPLGQSSWSFFRRLLHFFPFRARNAGVMTTVTRFAPSPNGPLHLGHAYAAIVAHDRAREDEGLFLLRVEDIDGARSRSELSEEFRADLAWLGLEWREVAAQSTRIARYRAAFDSLHRRGLVYPCGCTRAEIAAAATKVGPDGPVYPGTCRTRPVPPGRDVVWRIDVARALAATGPLTWRDERRGEQEARPDLLGDVVLWRKDAPASYHLAATADDAFDGVSVVTRGADLFAATHVHRLLQALLGLPVPVWHHHRVIVESDGRKLAKRRGAPSLGDRRRAGEDGRALAERLRAGLLDSGLSFSEYVNMVP</sequence>
<dbReference type="InterPro" id="IPR000924">
    <property type="entry name" value="Glu/Gln-tRNA-synth"/>
</dbReference>
<dbReference type="PANTHER" id="PTHR43311">
    <property type="entry name" value="GLUTAMATE--TRNA LIGASE"/>
    <property type="match status" value="1"/>
</dbReference>
<dbReference type="GO" id="GO:0006424">
    <property type="term" value="P:glutamyl-tRNA aminoacylation"/>
    <property type="evidence" value="ECO:0007669"/>
    <property type="project" value="TreeGrafter"/>
</dbReference>
<dbReference type="EMBL" id="AEWJ01000025">
    <property type="protein sequence ID" value="EGD59685.1"/>
    <property type="molecule type" value="Genomic_DNA"/>
</dbReference>
<proteinExistence type="inferred from homology"/>
<dbReference type="Gene3D" id="3.40.50.620">
    <property type="entry name" value="HUPs"/>
    <property type="match status" value="1"/>
</dbReference>
<comment type="similarity">
    <text evidence="7">Belongs to the class-I aminoacyl-tRNA synthetase family.</text>
</comment>
<protein>
    <submittedName>
        <fullName evidence="9">Glutamyl-tRNA synthetase, class Ic</fullName>
    </submittedName>
</protein>
<accession>F1Z6M5</accession>
<dbReference type="GO" id="GO:0005829">
    <property type="term" value="C:cytosol"/>
    <property type="evidence" value="ECO:0007669"/>
    <property type="project" value="TreeGrafter"/>
</dbReference>
<evidence type="ECO:0000256" key="6">
    <source>
        <dbReference type="ARBA" id="ARBA00023146"/>
    </source>
</evidence>
<reference evidence="9 10" key="1">
    <citation type="journal article" date="2012" name="J. Bacteriol.">
        <title>Draft Genome Sequence of Novosphingobium nitrogenifigens Y88T.</title>
        <authorList>
            <person name="Strabala T.J."/>
            <person name="Macdonald L."/>
            <person name="Liu V."/>
            <person name="Smit A.M."/>
        </authorList>
    </citation>
    <scope>NUCLEOTIDE SEQUENCE [LARGE SCALE GENOMIC DNA]</scope>
    <source>
        <strain evidence="9 10">DSM 19370</strain>
    </source>
</reference>
<dbReference type="Proteomes" id="UP000004728">
    <property type="component" value="Unassembled WGS sequence"/>
</dbReference>
<dbReference type="HOGENOM" id="CLU_015768_0_3_5"/>
<dbReference type="InterPro" id="IPR014729">
    <property type="entry name" value="Rossmann-like_a/b/a_fold"/>
</dbReference>
<keyword evidence="3 7" id="KW-0547">Nucleotide-binding</keyword>
<evidence type="ECO:0000313" key="9">
    <source>
        <dbReference type="EMBL" id="EGD59685.1"/>
    </source>
</evidence>
<organism evidence="9 10">
    <name type="scientific">Novosphingobium nitrogenifigens DSM 19370</name>
    <dbReference type="NCBI Taxonomy" id="983920"/>
    <lineage>
        <taxon>Bacteria</taxon>
        <taxon>Pseudomonadati</taxon>
        <taxon>Pseudomonadota</taxon>
        <taxon>Alphaproteobacteria</taxon>
        <taxon>Sphingomonadales</taxon>
        <taxon>Sphingomonadaceae</taxon>
        <taxon>Novosphingobium</taxon>
    </lineage>
</organism>
<keyword evidence="10" id="KW-1185">Reference proteome</keyword>
<name>F1Z6M5_9SPHN</name>
<keyword evidence="5 7" id="KW-0067">ATP-binding</keyword>
<dbReference type="AlphaFoldDB" id="F1Z6M5"/>
<keyword evidence="7" id="KW-0648">Protein biosynthesis</keyword>
<dbReference type="Pfam" id="PF00749">
    <property type="entry name" value="tRNA-synt_1c"/>
    <property type="match status" value="1"/>
</dbReference>
<keyword evidence="1 7" id="KW-0436">Ligase</keyword>
<gene>
    <name evidence="9" type="ORF">Y88_2469</name>
</gene>
<dbReference type="PANTHER" id="PTHR43311:SF1">
    <property type="entry name" value="GLUTAMYL-Q TRNA(ASP) SYNTHETASE"/>
    <property type="match status" value="1"/>
</dbReference>
<dbReference type="GO" id="GO:0004818">
    <property type="term" value="F:glutamate-tRNA ligase activity"/>
    <property type="evidence" value="ECO:0007669"/>
    <property type="project" value="TreeGrafter"/>
</dbReference>
<feature type="domain" description="Glutamyl/glutaminyl-tRNA synthetase class Ib catalytic" evidence="8">
    <location>
        <begin position="32"/>
        <end position="274"/>
    </location>
</feature>
<dbReference type="PROSITE" id="PS00178">
    <property type="entry name" value="AA_TRNA_LIGASE_I"/>
    <property type="match status" value="1"/>
</dbReference>
<dbReference type="GO" id="GO:0005524">
    <property type="term" value="F:ATP binding"/>
    <property type="evidence" value="ECO:0007669"/>
    <property type="project" value="UniProtKB-KW"/>
</dbReference>
<keyword evidence="4" id="KW-0862">Zinc</keyword>
<evidence type="ECO:0000256" key="7">
    <source>
        <dbReference type="RuleBase" id="RU363037"/>
    </source>
</evidence>
<dbReference type="STRING" id="983920.Y88_2469"/>
<evidence type="ECO:0000256" key="1">
    <source>
        <dbReference type="ARBA" id="ARBA00022598"/>
    </source>
</evidence>
<dbReference type="PRINTS" id="PR00987">
    <property type="entry name" value="TRNASYNTHGLU"/>
</dbReference>
<evidence type="ECO:0000256" key="2">
    <source>
        <dbReference type="ARBA" id="ARBA00022723"/>
    </source>
</evidence>
<keyword evidence="6 7" id="KW-0030">Aminoacyl-tRNA synthetase</keyword>
<dbReference type="eggNOG" id="COG0008">
    <property type="taxonomic scope" value="Bacteria"/>
</dbReference>
<dbReference type="SUPFAM" id="SSF52374">
    <property type="entry name" value="Nucleotidylyl transferase"/>
    <property type="match status" value="1"/>
</dbReference>
<keyword evidence="2" id="KW-0479">Metal-binding</keyword>